<dbReference type="Gene3D" id="3.30.2460.20">
    <property type="match status" value="1"/>
</dbReference>
<dbReference type="InterPro" id="IPR018161">
    <property type="entry name" value="Wnt_CS"/>
</dbReference>
<evidence type="ECO:0000256" key="8">
    <source>
        <dbReference type="ARBA" id="ARBA00023288"/>
    </source>
</evidence>
<name>A0ABM1TB09_LIMPO</name>
<evidence type="ECO:0000256" key="7">
    <source>
        <dbReference type="ARBA" id="ARBA00023157"/>
    </source>
</evidence>
<keyword evidence="10" id="KW-0812">Transmembrane</keyword>
<evidence type="ECO:0000256" key="5">
    <source>
        <dbReference type="ARBA" id="ARBA00022530"/>
    </source>
</evidence>
<keyword evidence="10" id="KW-1133">Transmembrane helix</keyword>
<evidence type="ECO:0000313" key="11">
    <source>
        <dbReference type="Proteomes" id="UP000694941"/>
    </source>
</evidence>
<evidence type="ECO:0000256" key="1">
    <source>
        <dbReference type="ARBA" id="ARBA00004498"/>
    </source>
</evidence>
<evidence type="ECO:0000256" key="3">
    <source>
        <dbReference type="ARBA" id="ARBA00022473"/>
    </source>
</evidence>
<protein>
    <recommendedName>
        <fullName evidence="9">Protein Wnt</fullName>
    </recommendedName>
</protein>
<keyword evidence="8" id="KW-0449">Lipoprotein</keyword>
<keyword evidence="4" id="KW-0964">Secreted</keyword>
<comment type="subcellular location">
    <subcellularLocation>
        <location evidence="1 9">Secreted</location>
        <location evidence="1 9">Extracellular space</location>
        <location evidence="1 9">Extracellular matrix</location>
    </subcellularLocation>
</comment>
<dbReference type="PROSITE" id="PS00246">
    <property type="entry name" value="WNT1"/>
    <property type="match status" value="1"/>
</dbReference>
<comment type="similarity">
    <text evidence="2 9">Belongs to the Wnt family.</text>
</comment>
<evidence type="ECO:0000256" key="4">
    <source>
        <dbReference type="ARBA" id="ARBA00022525"/>
    </source>
</evidence>
<reference evidence="12" key="1">
    <citation type="submission" date="2025-08" db="UniProtKB">
        <authorList>
            <consortium name="RefSeq"/>
        </authorList>
    </citation>
    <scope>IDENTIFICATION</scope>
    <source>
        <tissue evidence="12">Muscle</tissue>
    </source>
</reference>
<gene>
    <name evidence="12" type="primary">LOC106468959</name>
</gene>
<comment type="function">
    <text evidence="9">Ligand for members of the frizzled family of seven transmembrane receptors.</text>
</comment>
<keyword evidence="7" id="KW-1015">Disulfide bond</keyword>
<dbReference type="Proteomes" id="UP000694941">
    <property type="component" value="Unplaced"/>
</dbReference>
<evidence type="ECO:0000256" key="10">
    <source>
        <dbReference type="SAM" id="Phobius"/>
    </source>
</evidence>
<dbReference type="InterPro" id="IPR009143">
    <property type="entry name" value="Wnt6"/>
</dbReference>
<dbReference type="Pfam" id="PF00110">
    <property type="entry name" value="wnt"/>
    <property type="match status" value="1"/>
</dbReference>
<sequence>MTPTDKARQINLLVFIFCLYPMSDVHATWWLLGMPSTYQSTMELNPTSYANQCKQLYYLVERQRELCSLSYNILHTVSRGAKIGIEECQHQFQMSRWNCTTFNNISSVFGGILAIKSREKAYVYAISSAGVAYSITRGCSTGELTVCGCDNRIRIQNTRGRWEWGGCSEDIGFGSKFSRDFVDSGEDTSTEEGLMNLHNNRAGRMALKKNMELLCKCHGVSGSCSMRVCWKQLKPFRQVGEWLTRKFDGATHVQIIKKHDTLRLVPWKKDIKKPSRKDLVYLEEAPDYCYRNETLGVLGTEGRRCNNTSYGMDGCRLLCCGRGYHTVERVVEEKCNCKFEWCCRVVCEKCRFKREEHFCN</sequence>
<organism evidence="11 12">
    <name type="scientific">Limulus polyphemus</name>
    <name type="common">Atlantic horseshoe crab</name>
    <dbReference type="NCBI Taxonomy" id="6850"/>
    <lineage>
        <taxon>Eukaryota</taxon>
        <taxon>Metazoa</taxon>
        <taxon>Ecdysozoa</taxon>
        <taxon>Arthropoda</taxon>
        <taxon>Chelicerata</taxon>
        <taxon>Merostomata</taxon>
        <taxon>Xiphosura</taxon>
        <taxon>Limulidae</taxon>
        <taxon>Limulus</taxon>
    </lineage>
</organism>
<dbReference type="PRINTS" id="PR01349">
    <property type="entry name" value="WNTPROTEIN"/>
</dbReference>
<evidence type="ECO:0000256" key="2">
    <source>
        <dbReference type="ARBA" id="ARBA00005683"/>
    </source>
</evidence>
<keyword evidence="11" id="KW-1185">Reference proteome</keyword>
<keyword evidence="3 9" id="KW-0217">Developmental protein</keyword>
<feature type="transmembrane region" description="Helical" evidence="10">
    <location>
        <begin position="12"/>
        <end position="32"/>
    </location>
</feature>
<dbReference type="InterPro" id="IPR043158">
    <property type="entry name" value="Wnt_C"/>
</dbReference>
<accession>A0ABM1TB09</accession>
<dbReference type="RefSeq" id="XP_022253065.1">
    <property type="nucleotide sequence ID" value="XM_022397357.1"/>
</dbReference>
<dbReference type="GeneID" id="106468959"/>
<dbReference type="CDD" id="cd19338">
    <property type="entry name" value="Wnt_Wnt6"/>
    <property type="match status" value="1"/>
</dbReference>
<dbReference type="PANTHER" id="PTHR12027:SF99">
    <property type="entry name" value="PROTEIN WNT"/>
    <property type="match status" value="1"/>
</dbReference>
<keyword evidence="10" id="KW-0472">Membrane</keyword>
<dbReference type="InterPro" id="IPR005817">
    <property type="entry name" value="Wnt"/>
</dbReference>
<evidence type="ECO:0000256" key="9">
    <source>
        <dbReference type="RuleBase" id="RU003500"/>
    </source>
</evidence>
<dbReference type="SMART" id="SM00097">
    <property type="entry name" value="WNT1"/>
    <property type="match status" value="1"/>
</dbReference>
<keyword evidence="5" id="KW-0272">Extracellular matrix</keyword>
<keyword evidence="6 9" id="KW-0879">Wnt signaling pathway</keyword>
<dbReference type="PANTHER" id="PTHR12027">
    <property type="entry name" value="WNT RELATED"/>
    <property type="match status" value="1"/>
</dbReference>
<proteinExistence type="inferred from homology"/>
<evidence type="ECO:0000313" key="12">
    <source>
        <dbReference type="RefSeq" id="XP_022253065.1"/>
    </source>
</evidence>
<evidence type="ECO:0000256" key="6">
    <source>
        <dbReference type="ARBA" id="ARBA00022687"/>
    </source>
</evidence>